<evidence type="ECO:0000259" key="3">
    <source>
        <dbReference type="PROSITE" id="PS01031"/>
    </source>
</evidence>
<evidence type="ECO:0000256" key="1">
    <source>
        <dbReference type="PROSITE-ProRule" id="PRU00285"/>
    </source>
</evidence>
<feature type="domain" description="CS" evidence="4">
    <location>
        <begin position="37"/>
        <end position="142"/>
    </location>
</feature>
<comment type="similarity">
    <text evidence="1 2">Belongs to the small heat shock protein (HSP20) family.</text>
</comment>
<evidence type="ECO:0000313" key="5">
    <source>
        <dbReference type="EMBL" id="GAX61828.1"/>
    </source>
</evidence>
<evidence type="ECO:0000313" key="6">
    <source>
        <dbReference type="Proteomes" id="UP000218542"/>
    </source>
</evidence>
<dbReference type="PROSITE" id="PS51203">
    <property type="entry name" value="CS"/>
    <property type="match status" value="1"/>
</dbReference>
<evidence type="ECO:0000256" key="2">
    <source>
        <dbReference type="RuleBase" id="RU003616"/>
    </source>
</evidence>
<keyword evidence="5" id="KW-0346">Stress response</keyword>
<dbReference type="OrthoDB" id="268718at2"/>
<dbReference type="RefSeq" id="WP_096895199.1">
    <property type="nucleotide sequence ID" value="NZ_BAOS01000028.1"/>
</dbReference>
<dbReference type="EMBL" id="BAOS01000028">
    <property type="protein sequence ID" value="GAX61828.1"/>
    <property type="molecule type" value="Genomic_DNA"/>
</dbReference>
<comment type="caution">
    <text evidence="5">The sequence shown here is derived from an EMBL/GenBank/DDBJ whole genome shotgun (WGS) entry which is preliminary data.</text>
</comment>
<dbReference type="PANTHER" id="PTHR11527">
    <property type="entry name" value="HEAT-SHOCK PROTEIN 20 FAMILY MEMBER"/>
    <property type="match status" value="1"/>
</dbReference>
<keyword evidence="6" id="KW-1185">Reference proteome</keyword>
<name>A0A286U127_9BACT</name>
<dbReference type="PROSITE" id="PS01031">
    <property type="entry name" value="SHSP"/>
    <property type="match status" value="1"/>
</dbReference>
<dbReference type="InterPro" id="IPR007052">
    <property type="entry name" value="CS_dom"/>
</dbReference>
<evidence type="ECO:0000259" key="4">
    <source>
        <dbReference type="PROSITE" id="PS51203"/>
    </source>
</evidence>
<dbReference type="InterPro" id="IPR031107">
    <property type="entry name" value="Small_HSP"/>
</dbReference>
<dbReference type="SUPFAM" id="SSF49764">
    <property type="entry name" value="HSP20-like chaperones"/>
    <property type="match status" value="1"/>
</dbReference>
<sequence length="145" mass="16655">MKRELIRLNRLPLFDAFNDDMSKLFDNFWNTKSPGGGWNPDIDIAETDNDIIVNAEIPGVDPKNIDISIVNDMLIIKGEKKEEKEEKEKSYHRVERTYGSFTRTIELPAQVNKEKVEAKEHQGVLKIILPKMEKSETKKIAVKSA</sequence>
<protein>
    <submittedName>
        <fullName evidence="5">Small heat shock protein</fullName>
    </submittedName>
</protein>
<dbReference type="Proteomes" id="UP000218542">
    <property type="component" value="Unassembled WGS sequence"/>
</dbReference>
<dbReference type="AlphaFoldDB" id="A0A286U127"/>
<dbReference type="InterPro" id="IPR008978">
    <property type="entry name" value="HSP20-like_chaperone"/>
</dbReference>
<gene>
    <name evidence="5" type="ORF">SCALIN_C28_0030</name>
</gene>
<organism evidence="5 6">
    <name type="scientific">Candidatus Scalindua japonica</name>
    <dbReference type="NCBI Taxonomy" id="1284222"/>
    <lineage>
        <taxon>Bacteria</taxon>
        <taxon>Pseudomonadati</taxon>
        <taxon>Planctomycetota</taxon>
        <taxon>Candidatus Brocadiia</taxon>
        <taxon>Candidatus Brocadiales</taxon>
        <taxon>Candidatus Scalinduaceae</taxon>
        <taxon>Candidatus Scalindua</taxon>
    </lineage>
</organism>
<accession>A0A286U127</accession>
<dbReference type="Pfam" id="PF00011">
    <property type="entry name" value="HSP20"/>
    <property type="match status" value="1"/>
</dbReference>
<feature type="domain" description="SHSP" evidence="3">
    <location>
        <begin position="33"/>
        <end position="145"/>
    </location>
</feature>
<dbReference type="Gene3D" id="2.60.40.790">
    <property type="match status" value="1"/>
</dbReference>
<reference evidence="6" key="1">
    <citation type="journal article" date="2017" name="Environ. Microbiol. Rep.">
        <title>Genetic Diversity of Marine Anaerobic Ammonium-Oxidizing Bacteria as Revealed by Genomic and Proteomic Analyses of 'Candidatus Scalindua japonica'.</title>
        <authorList>
            <person name="Oshiki M."/>
            <person name="Mizuto K."/>
            <person name="Kimura Z."/>
            <person name="Kindaichi T."/>
            <person name="Satoh H."/>
            <person name="Okabe S."/>
        </authorList>
    </citation>
    <scope>NUCLEOTIDE SEQUENCE [LARGE SCALE GENOMIC DNA]</scope>
    <source>
        <strain evidence="6">husup-a2</strain>
    </source>
</reference>
<dbReference type="InterPro" id="IPR002068">
    <property type="entry name" value="A-crystallin/Hsp20_dom"/>
</dbReference>
<dbReference type="CDD" id="cd06464">
    <property type="entry name" value="ACD_sHsps-like"/>
    <property type="match status" value="1"/>
</dbReference>
<proteinExistence type="inferred from homology"/>